<organism evidence="3 4">
    <name type="scientific">Chlamydomonas schloesseri</name>
    <dbReference type="NCBI Taxonomy" id="2026947"/>
    <lineage>
        <taxon>Eukaryota</taxon>
        <taxon>Viridiplantae</taxon>
        <taxon>Chlorophyta</taxon>
        <taxon>core chlorophytes</taxon>
        <taxon>Chlorophyceae</taxon>
        <taxon>CS clade</taxon>
        <taxon>Chlamydomonadales</taxon>
        <taxon>Chlamydomonadaceae</taxon>
        <taxon>Chlamydomonas</taxon>
    </lineage>
</organism>
<dbReference type="EMBL" id="JAEHOD010000001">
    <property type="protein sequence ID" value="KAG2454599.1"/>
    <property type="molecule type" value="Genomic_DNA"/>
</dbReference>
<protein>
    <submittedName>
        <fullName evidence="3">Uncharacterized protein</fullName>
    </submittedName>
</protein>
<proteinExistence type="predicted"/>
<evidence type="ECO:0000313" key="4">
    <source>
        <dbReference type="Proteomes" id="UP000613740"/>
    </source>
</evidence>
<name>A0A836BDB7_9CHLO</name>
<feature type="transmembrane region" description="Helical" evidence="2">
    <location>
        <begin position="84"/>
        <end position="107"/>
    </location>
</feature>
<evidence type="ECO:0000256" key="2">
    <source>
        <dbReference type="SAM" id="Phobius"/>
    </source>
</evidence>
<keyword evidence="4" id="KW-1185">Reference proteome</keyword>
<keyword evidence="2" id="KW-1133">Transmembrane helix</keyword>
<reference evidence="3" key="1">
    <citation type="journal article" date="2020" name="bioRxiv">
        <title>Comparative genomics of Chlamydomonas.</title>
        <authorList>
            <person name="Craig R.J."/>
            <person name="Hasan A.R."/>
            <person name="Ness R.W."/>
            <person name="Keightley P.D."/>
        </authorList>
    </citation>
    <scope>NUCLEOTIDE SEQUENCE</scope>
    <source>
        <strain evidence="3">CCAP 11/173</strain>
    </source>
</reference>
<feature type="region of interest" description="Disordered" evidence="1">
    <location>
        <begin position="1"/>
        <end position="32"/>
    </location>
</feature>
<keyword evidence="2" id="KW-0472">Membrane</keyword>
<accession>A0A836BDB7</accession>
<evidence type="ECO:0000256" key="1">
    <source>
        <dbReference type="SAM" id="MobiDB-lite"/>
    </source>
</evidence>
<comment type="caution">
    <text evidence="3">The sequence shown here is derived from an EMBL/GenBank/DDBJ whole genome shotgun (WGS) entry which is preliminary data.</text>
</comment>
<dbReference type="OrthoDB" id="537881at2759"/>
<sequence length="121" mass="13456">MERSEEGREWSEVEERGRAPCSRPLRSDEDGCASLQRSPSLLELELRSQAAVWGQSTTPSMQKLECIQKVKRELVQAQSEADSIPAFAFSMMVLLSVAAAASIVLVWELYFRPRNNAAALA</sequence>
<dbReference type="Proteomes" id="UP000613740">
    <property type="component" value="Unassembled WGS sequence"/>
</dbReference>
<evidence type="ECO:0000313" key="3">
    <source>
        <dbReference type="EMBL" id="KAG2454599.1"/>
    </source>
</evidence>
<keyword evidence="2" id="KW-0812">Transmembrane</keyword>
<feature type="compositionally biased region" description="Basic and acidic residues" evidence="1">
    <location>
        <begin position="1"/>
        <end position="18"/>
    </location>
</feature>
<dbReference type="AlphaFoldDB" id="A0A836BDB7"/>
<gene>
    <name evidence="3" type="ORF">HYH02_000440</name>
</gene>